<protein>
    <recommendedName>
        <fullName evidence="9">Glycosyltransferase RgtA/B/C/D-like domain-containing protein</fullName>
    </recommendedName>
</protein>
<feature type="domain" description="Glycosyltransferase RgtA/B/C/D-like" evidence="9">
    <location>
        <begin position="125"/>
        <end position="259"/>
    </location>
</feature>
<feature type="transmembrane region" description="Helical" evidence="8">
    <location>
        <begin position="21"/>
        <end position="38"/>
    </location>
</feature>
<feature type="transmembrane region" description="Helical" evidence="8">
    <location>
        <begin position="349"/>
        <end position="371"/>
    </location>
</feature>
<dbReference type="EMBL" id="CP017476">
    <property type="protein sequence ID" value="AOW11770.1"/>
    <property type="molecule type" value="Genomic_DNA"/>
</dbReference>
<dbReference type="Proteomes" id="UP000185657">
    <property type="component" value="Unassembled WGS sequence"/>
</dbReference>
<dbReference type="GO" id="GO:0005886">
    <property type="term" value="C:plasma membrane"/>
    <property type="evidence" value="ECO:0007669"/>
    <property type="project" value="UniProtKB-SubCell"/>
</dbReference>
<proteinExistence type="predicted"/>
<keyword evidence="7 8" id="KW-0472">Membrane</keyword>
<dbReference type="InterPro" id="IPR038731">
    <property type="entry name" value="RgtA/B/C-like"/>
</dbReference>
<feature type="transmembrane region" description="Helical" evidence="8">
    <location>
        <begin position="116"/>
        <end position="138"/>
    </location>
</feature>
<organism evidence="10 13">
    <name type="scientific">Hydrogenophaga crassostreae</name>
    <dbReference type="NCBI Taxonomy" id="1763535"/>
    <lineage>
        <taxon>Bacteria</taxon>
        <taxon>Pseudomonadati</taxon>
        <taxon>Pseudomonadota</taxon>
        <taxon>Betaproteobacteria</taxon>
        <taxon>Burkholderiales</taxon>
        <taxon>Comamonadaceae</taxon>
        <taxon>Hydrogenophaga</taxon>
    </lineage>
</organism>
<dbReference type="KEGG" id="hyl:LPB072_01750"/>
<feature type="transmembrane region" description="Helical" evidence="8">
    <location>
        <begin position="325"/>
        <end position="343"/>
    </location>
</feature>
<feature type="transmembrane region" description="Helical" evidence="8">
    <location>
        <begin position="237"/>
        <end position="261"/>
    </location>
</feature>
<keyword evidence="5 8" id="KW-0812">Transmembrane</keyword>
<reference evidence="11 12" key="1">
    <citation type="submission" date="2016-02" db="EMBL/GenBank/DDBJ databases">
        <title>Draft genome sequence of Hydrogenophaga sp. LPB0072.</title>
        <authorList>
            <person name="Shin S.-K."/>
            <person name="Yi H."/>
        </authorList>
    </citation>
    <scope>NUCLEOTIDE SEQUENCE [LARGE SCALE GENOMIC DNA]</scope>
    <source>
        <strain evidence="11 12">LPB0072</strain>
    </source>
</reference>
<feature type="transmembrane region" description="Helical" evidence="8">
    <location>
        <begin position="302"/>
        <end position="318"/>
    </location>
</feature>
<reference evidence="10 13" key="2">
    <citation type="submission" date="2016-10" db="EMBL/GenBank/DDBJ databases">
        <title>Hydorgenophaga sp. LPB0072 isolated from gastropod.</title>
        <authorList>
            <person name="Kim E."/>
            <person name="Yi H."/>
        </authorList>
    </citation>
    <scope>NUCLEOTIDE SEQUENCE [LARGE SCALE GENOMIC DNA]</scope>
    <source>
        <strain evidence="10 13">LPB0072</strain>
    </source>
</reference>
<dbReference type="InterPro" id="IPR050297">
    <property type="entry name" value="LipidA_mod_glycosyltrf_83"/>
</dbReference>
<keyword evidence="2" id="KW-1003">Cell membrane</keyword>
<feature type="transmembrane region" description="Helical" evidence="8">
    <location>
        <begin position="383"/>
        <end position="401"/>
    </location>
</feature>
<keyword evidence="4" id="KW-0808">Transferase</keyword>
<evidence type="ECO:0000256" key="5">
    <source>
        <dbReference type="ARBA" id="ARBA00022692"/>
    </source>
</evidence>
<evidence type="ECO:0000256" key="6">
    <source>
        <dbReference type="ARBA" id="ARBA00022989"/>
    </source>
</evidence>
<accession>A0A167GTL8</accession>
<feature type="transmembrane region" description="Helical" evidence="8">
    <location>
        <begin position="203"/>
        <end position="230"/>
    </location>
</feature>
<dbReference type="PANTHER" id="PTHR33908">
    <property type="entry name" value="MANNOSYLTRANSFERASE YKCB-RELATED"/>
    <property type="match status" value="1"/>
</dbReference>
<evidence type="ECO:0000259" key="9">
    <source>
        <dbReference type="Pfam" id="PF13231"/>
    </source>
</evidence>
<comment type="subcellular location">
    <subcellularLocation>
        <location evidence="1">Cell membrane</location>
        <topology evidence="1">Multi-pass membrane protein</topology>
    </subcellularLocation>
</comment>
<evidence type="ECO:0000313" key="11">
    <source>
        <dbReference type="EMBL" id="OAD39863.1"/>
    </source>
</evidence>
<dbReference type="AlphaFoldDB" id="A0A167GTL8"/>
<dbReference type="EMBL" id="LVWD01000037">
    <property type="protein sequence ID" value="OAD39863.1"/>
    <property type="molecule type" value="Genomic_DNA"/>
</dbReference>
<feature type="transmembrane region" description="Helical" evidence="8">
    <location>
        <begin position="144"/>
        <end position="162"/>
    </location>
</feature>
<evidence type="ECO:0000256" key="2">
    <source>
        <dbReference type="ARBA" id="ARBA00022475"/>
    </source>
</evidence>
<dbReference type="GO" id="GO:0009103">
    <property type="term" value="P:lipopolysaccharide biosynthetic process"/>
    <property type="evidence" value="ECO:0007669"/>
    <property type="project" value="UniProtKB-ARBA"/>
</dbReference>
<name>A0A167GTL8_9BURK</name>
<evidence type="ECO:0000256" key="8">
    <source>
        <dbReference type="SAM" id="Phobius"/>
    </source>
</evidence>
<gene>
    <name evidence="10" type="ORF">LPB072_01750</name>
    <name evidence="11" type="ORF">LPB72_20010</name>
</gene>
<evidence type="ECO:0000256" key="3">
    <source>
        <dbReference type="ARBA" id="ARBA00022676"/>
    </source>
</evidence>
<dbReference type="STRING" id="1763535.LPB072_01750"/>
<dbReference type="Proteomes" id="UP000185680">
    <property type="component" value="Chromosome"/>
</dbReference>
<dbReference type="GO" id="GO:0016763">
    <property type="term" value="F:pentosyltransferase activity"/>
    <property type="evidence" value="ECO:0007669"/>
    <property type="project" value="TreeGrafter"/>
</dbReference>
<evidence type="ECO:0000313" key="12">
    <source>
        <dbReference type="Proteomes" id="UP000185657"/>
    </source>
</evidence>
<dbReference type="RefSeq" id="WP_066095324.1">
    <property type="nucleotide sequence ID" value="NZ_CP017476.1"/>
</dbReference>
<keyword evidence="6 8" id="KW-1133">Transmembrane helix</keyword>
<dbReference type="OrthoDB" id="7432315at2"/>
<dbReference type="PANTHER" id="PTHR33908:SF11">
    <property type="entry name" value="MEMBRANE PROTEIN"/>
    <property type="match status" value="1"/>
</dbReference>
<dbReference type="Pfam" id="PF13231">
    <property type="entry name" value="PMT_2"/>
    <property type="match status" value="1"/>
</dbReference>
<evidence type="ECO:0000256" key="1">
    <source>
        <dbReference type="ARBA" id="ARBA00004651"/>
    </source>
</evidence>
<evidence type="ECO:0000256" key="7">
    <source>
        <dbReference type="ARBA" id="ARBA00023136"/>
    </source>
</evidence>
<evidence type="ECO:0000313" key="10">
    <source>
        <dbReference type="EMBL" id="AOW11770.1"/>
    </source>
</evidence>
<evidence type="ECO:0000313" key="13">
    <source>
        <dbReference type="Proteomes" id="UP000185680"/>
    </source>
</evidence>
<keyword evidence="3" id="KW-0328">Glycosyltransferase</keyword>
<sequence length="560" mass="61629">MRSSEHAEIDKTKILSASRENWLIAGLVLVALGLRVWAGPYFGLPYLYDVDESAFIGPALKIVWNADLNPGWFGHPGSTVIYLNAAAFKIMALIGDHQGLFHTMREFRYYVLNDPTTLYALARSLFVAIGTCTAWFLYSLTKTVHGRGAALLAGAILAVMPIHVEYSQIVRTDILATMLAVLAAHQAISLMDDHSIKRYIASGALIGAAVATKYPAVLIGTFILTAHILIYSLEWRALWRLGVTGATALLALFICSPYLFIDHAAVKRDISAEAAGGHLSATGEGFFSNFAWYLLKPLEDTFGWWGMGLALIGAATLIRHFRAKGTILGVFTLVYLLAISTHPLRWTRWIIPVLPFIALFAAVGAFTAATFLAKRFASTPSRLWLGLLSVALCLPMLLQTIEQARFRSAPDTRLQAREWLLANVPRNSRMLIEAYGPQIPKNHYLLYNNVDTRVVRRPQGLLTNVMPSGHLGEGGTLDALSNAGIEYFVISGFYERFKATPDDEDSARIAANYEKLMEGADLMKEFLPATGRGADPLRANVEGGPHLRIFKIRSPKTPPL</sequence>
<evidence type="ECO:0000256" key="4">
    <source>
        <dbReference type="ARBA" id="ARBA00022679"/>
    </source>
</evidence>
<keyword evidence="12" id="KW-1185">Reference proteome</keyword>